<dbReference type="InterPro" id="IPR011610">
    <property type="entry name" value="SAM_mthyl_Trfase_ML2640-like"/>
</dbReference>
<keyword evidence="3 6" id="KW-0489">Methyltransferase</keyword>
<dbReference type="AlphaFoldDB" id="A0A1H9R743"/>
<dbReference type="GO" id="GO:0008168">
    <property type="term" value="F:methyltransferase activity"/>
    <property type="evidence" value="ECO:0007669"/>
    <property type="project" value="UniProtKB-UniRule"/>
</dbReference>
<keyword evidence="4 7" id="KW-0808">Transferase</keyword>
<dbReference type="Pfam" id="PF04072">
    <property type="entry name" value="LCM"/>
    <property type="match status" value="1"/>
</dbReference>
<dbReference type="RefSeq" id="WP_074999572.1">
    <property type="nucleotide sequence ID" value="NZ_FOGO01000003.1"/>
</dbReference>
<proteinExistence type="inferred from homology"/>
<comment type="function">
    <text evidence="1 6">Exhibits S-adenosyl-L-methionine-dependent methyltransferase activity.</text>
</comment>
<name>A0A1H9R743_9ACTN</name>
<sequence>MTADQQWDIVSGVGVTALAVAAGRAVETARPDALIDDPYAAAFVRAAPSTVPFPLTPEELRERSGPEEQWALMNAYLGVRSRVFDDFLLGAAREGVHQVVLLASGLDTRPYRLEWPEGTRSFELDQPLVLDFKQTVLAQEGARPDCRHTPVPVDLREDWATALDSAGFQASRPTVWLAEGLLPYLPPDAEERLFTEIDRLSAAGSRVAVEYILDVGTELSDSLLRDGGSELGIDLPALLPDGERRGLAEQLSALGWEYESRSAHESARLHGRPLDPAPPAAEKVRHVFARRP</sequence>
<evidence type="ECO:0000256" key="5">
    <source>
        <dbReference type="ARBA" id="ARBA00022691"/>
    </source>
</evidence>
<comment type="similarity">
    <text evidence="2 6">Belongs to the UPF0677 family.</text>
</comment>
<dbReference type="NCBIfam" id="TIGR00027">
    <property type="entry name" value="mthyl_TIGR00027"/>
    <property type="match status" value="1"/>
</dbReference>
<dbReference type="InterPro" id="IPR007213">
    <property type="entry name" value="Ppm1/Ppm2/Tcmp"/>
</dbReference>
<dbReference type="PANTHER" id="PTHR43619">
    <property type="entry name" value="S-ADENOSYL-L-METHIONINE-DEPENDENT METHYLTRANSFERASE YKTD-RELATED"/>
    <property type="match status" value="1"/>
</dbReference>
<accession>A0A1H9R743</accession>
<dbReference type="SUPFAM" id="SSF53335">
    <property type="entry name" value="S-adenosyl-L-methionine-dependent methyltransferases"/>
    <property type="match status" value="1"/>
</dbReference>
<evidence type="ECO:0000256" key="6">
    <source>
        <dbReference type="RuleBase" id="RU362030"/>
    </source>
</evidence>
<evidence type="ECO:0000256" key="4">
    <source>
        <dbReference type="ARBA" id="ARBA00022679"/>
    </source>
</evidence>
<evidence type="ECO:0000313" key="7">
    <source>
        <dbReference type="EMBL" id="SER67859.1"/>
    </source>
</evidence>
<evidence type="ECO:0000313" key="8">
    <source>
        <dbReference type="Proteomes" id="UP000182841"/>
    </source>
</evidence>
<dbReference type="PANTHER" id="PTHR43619:SF2">
    <property type="entry name" value="S-ADENOSYL-L-METHIONINE-DEPENDENT METHYLTRANSFERASES SUPERFAMILY PROTEIN"/>
    <property type="match status" value="1"/>
</dbReference>
<protein>
    <recommendedName>
        <fullName evidence="6">S-adenosyl-L-methionine-dependent methyltransferase</fullName>
        <ecNumber evidence="6">2.1.1.-</ecNumber>
    </recommendedName>
</protein>
<dbReference type="InterPro" id="IPR029063">
    <property type="entry name" value="SAM-dependent_MTases_sf"/>
</dbReference>
<evidence type="ECO:0000256" key="1">
    <source>
        <dbReference type="ARBA" id="ARBA00003907"/>
    </source>
</evidence>
<dbReference type="Proteomes" id="UP000182841">
    <property type="component" value="Unassembled WGS sequence"/>
</dbReference>
<evidence type="ECO:0000256" key="2">
    <source>
        <dbReference type="ARBA" id="ARBA00008138"/>
    </source>
</evidence>
<dbReference type="EC" id="2.1.1.-" evidence="6"/>
<keyword evidence="5 6" id="KW-0949">S-adenosyl-L-methionine</keyword>
<evidence type="ECO:0000256" key="3">
    <source>
        <dbReference type="ARBA" id="ARBA00022603"/>
    </source>
</evidence>
<gene>
    <name evidence="7" type="ORF">SAMN05421870_103320</name>
</gene>
<dbReference type="OrthoDB" id="9806164at2"/>
<organism evidence="7 8">
    <name type="scientific">Streptomyces qinglanensis</name>
    <dbReference type="NCBI Taxonomy" id="943816"/>
    <lineage>
        <taxon>Bacteria</taxon>
        <taxon>Bacillati</taxon>
        <taxon>Actinomycetota</taxon>
        <taxon>Actinomycetes</taxon>
        <taxon>Kitasatosporales</taxon>
        <taxon>Streptomycetaceae</taxon>
        <taxon>Streptomyces</taxon>
    </lineage>
</organism>
<keyword evidence="8" id="KW-1185">Reference proteome</keyword>
<dbReference type="Gene3D" id="3.40.50.150">
    <property type="entry name" value="Vaccinia Virus protein VP39"/>
    <property type="match status" value="1"/>
</dbReference>
<dbReference type="EMBL" id="FOGO01000003">
    <property type="protein sequence ID" value="SER67859.1"/>
    <property type="molecule type" value="Genomic_DNA"/>
</dbReference>
<reference evidence="8" key="1">
    <citation type="submission" date="2016-10" db="EMBL/GenBank/DDBJ databases">
        <authorList>
            <person name="Varghese N."/>
            <person name="Submissions S."/>
        </authorList>
    </citation>
    <scope>NUCLEOTIDE SEQUENCE [LARGE SCALE GENOMIC DNA]</scope>
    <source>
        <strain evidence="8">CGMCC 4.6825</strain>
    </source>
</reference>
<dbReference type="GO" id="GO:0032259">
    <property type="term" value="P:methylation"/>
    <property type="evidence" value="ECO:0007669"/>
    <property type="project" value="UniProtKB-KW"/>
</dbReference>